<feature type="transmembrane region" description="Helical" evidence="7">
    <location>
        <begin position="221"/>
        <end position="240"/>
    </location>
</feature>
<dbReference type="Pfam" id="PF00999">
    <property type="entry name" value="Na_H_Exchanger"/>
    <property type="match status" value="1"/>
</dbReference>
<feature type="transmembrane region" description="Helical" evidence="7">
    <location>
        <begin position="246"/>
        <end position="262"/>
    </location>
</feature>
<feature type="transmembrane region" description="Helical" evidence="7">
    <location>
        <begin position="188"/>
        <end position="209"/>
    </location>
</feature>
<organism evidence="9 10">
    <name type="scientific">Hominibacterium faecale</name>
    <dbReference type="NCBI Taxonomy" id="2839743"/>
    <lineage>
        <taxon>Bacteria</taxon>
        <taxon>Bacillati</taxon>
        <taxon>Bacillota</taxon>
        <taxon>Clostridia</taxon>
        <taxon>Peptostreptococcales</taxon>
        <taxon>Anaerovoracaceae</taxon>
        <taxon>Hominibacterium</taxon>
    </lineage>
</organism>
<comment type="caution">
    <text evidence="9">The sequence shown here is derived from an EMBL/GenBank/DDBJ whole genome shotgun (WGS) entry which is preliminary data.</text>
</comment>
<feature type="transmembrane region" description="Helical" evidence="7">
    <location>
        <begin position="151"/>
        <end position="176"/>
    </location>
</feature>
<dbReference type="InterPro" id="IPR006153">
    <property type="entry name" value="Cation/H_exchanger_TM"/>
</dbReference>
<reference evidence="9" key="1">
    <citation type="submission" date="2022-09" db="EMBL/GenBank/DDBJ databases">
        <title>Culturomic study of gut microbiota in children with autism spectrum disorder.</title>
        <authorList>
            <person name="Efimov B.A."/>
            <person name="Chaplin A.V."/>
            <person name="Sokolova S.R."/>
            <person name="Pikina A.P."/>
            <person name="Korzhanova M."/>
            <person name="Belova V."/>
            <person name="Korostin D."/>
        </authorList>
    </citation>
    <scope>NUCLEOTIDE SEQUENCE</scope>
    <source>
        <strain evidence="9">ASD5510</strain>
    </source>
</reference>
<feature type="transmembrane region" description="Helical" evidence="7">
    <location>
        <begin position="453"/>
        <end position="477"/>
    </location>
</feature>
<feature type="transmembrane region" description="Helical" evidence="7">
    <location>
        <begin position="424"/>
        <end position="441"/>
    </location>
</feature>
<evidence type="ECO:0000256" key="1">
    <source>
        <dbReference type="ARBA" id="ARBA00004141"/>
    </source>
</evidence>
<evidence type="ECO:0000313" key="9">
    <source>
        <dbReference type="EMBL" id="MCU7378188.1"/>
    </source>
</evidence>
<keyword evidence="4 7" id="KW-0812">Transmembrane</keyword>
<evidence type="ECO:0000256" key="6">
    <source>
        <dbReference type="ARBA" id="ARBA00023136"/>
    </source>
</evidence>
<dbReference type="Gene3D" id="1.20.1530.20">
    <property type="match status" value="1"/>
</dbReference>
<evidence type="ECO:0000256" key="5">
    <source>
        <dbReference type="ARBA" id="ARBA00022989"/>
    </source>
</evidence>
<feature type="transmembrane region" description="Helical" evidence="7">
    <location>
        <begin position="299"/>
        <end position="320"/>
    </location>
</feature>
<keyword evidence="6 7" id="KW-0472">Membrane</keyword>
<feature type="transmembrane region" description="Helical" evidence="7">
    <location>
        <begin position="32"/>
        <end position="49"/>
    </location>
</feature>
<dbReference type="AlphaFoldDB" id="A0A9J6QRX3"/>
<comment type="subcellular location">
    <subcellularLocation>
        <location evidence="1">Membrane</location>
        <topology evidence="1">Multi-pass membrane protein</topology>
    </subcellularLocation>
</comment>
<feature type="transmembrane region" description="Helical" evidence="7">
    <location>
        <begin position="332"/>
        <end position="352"/>
    </location>
</feature>
<feature type="transmembrane region" description="Helical" evidence="7">
    <location>
        <begin position="90"/>
        <end position="108"/>
    </location>
</feature>
<dbReference type="PANTHER" id="PTHR42751">
    <property type="entry name" value="SODIUM/HYDROGEN EXCHANGER FAMILY/TRKA DOMAIN PROTEIN"/>
    <property type="match status" value="1"/>
</dbReference>
<evidence type="ECO:0000256" key="3">
    <source>
        <dbReference type="ARBA" id="ARBA00022448"/>
    </source>
</evidence>
<evidence type="ECO:0000256" key="2">
    <source>
        <dbReference type="ARBA" id="ARBA00005551"/>
    </source>
</evidence>
<accession>A0A9J6QRX3</accession>
<evidence type="ECO:0000256" key="7">
    <source>
        <dbReference type="SAM" id="Phobius"/>
    </source>
</evidence>
<feature type="domain" description="Cation/H+ exchanger transmembrane" evidence="8">
    <location>
        <begin position="14"/>
        <end position="378"/>
    </location>
</feature>
<feature type="transmembrane region" description="Helical" evidence="7">
    <location>
        <begin position="358"/>
        <end position="378"/>
    </location>
</feature>
<feature type="transmembrane region" description="Helical" evidence="7">
    <location>
        <begin position="274"/>
        <end position="293"/>
    </location>
</feature>
<keyword evidence="5 7" id="KW-1133">Transmembrane helix</keyword>
<evidence type="ECO:0000256" key="4">
    <source>
        <dbReference type="ARBA" id="ARBA00022692"/>
    </source>
</evidence>
<dbReference type="PANTHER" id="PTHR42751:SF3">
    <property type="entry name" value="SODIUM_GLUTAMATE SYMPORTER"/>
    <property type="match status" value="1"/>
</dbReference>
<dbReference type="Proteomes" id="UP001065549">
    <property type="component" value="Unassembled WGS sequence"/>
</dbReference>
<proteinExistence type="inferred from homology"/>
<feature type="transmembrane region" description="Helical" evidence="7">
    <location>
        <begin position="120"/>
        <end position="139"/>
    </location>
</feature>
<dbReference type="InterPro" id="IPR038770">
    <property type="entry name" value="Na+/solute_symporter_sf"/>
</dbReference>
<keyword evidence="3" id="KW-0813">Transport</keyword>
<dbReference type="GO" id="GO:1902600">
    <property type="term" value="P:proton transmembrane transport"/>
    <property type="evidence" value="ECO:0007669"/>
    <property type="project" value="InterPro"/>
</dbReference>
<sequence length="490" mass="53896">MEQLDYLISDLALILVVAGIMTLIFKKLKQPVVLAYIIAGFLISPNFRYLPTVVDVEDIHVWANIGIVFLMFGLGLEFSFKKIATVGGSAFVTAMTVMMAMILIGYTAGQLLGWAKMDSVFLGGMLSMSSTMIILKAYEEYKLKKEKFAQLVLGTLVLEDIGGIFMMIILSTVAVGQSTSGLGLFKDIGMLILCLMIWLVLGIYLIPTFLKKVSDHISDELLLIISIALCLGMVVIANLIGFSSALGAFLAGSILAGTLQAKRIEKLVKPIKDLFGAVFFVSVGMMIEPQLLIEYLGPILIITVVTILGQMTFATLGILFSGQSLHTAIRGGFSMVQIGEFSFIVATLGMNLGVTSDFLYPIVVCVSVITTFTTPIFIKHSEKVYDFAKHHLSPKLYKFLNRHTSEQQSTADKDWDWQRYIIKFFIRSSICTAGIFVVYIGGTRFLQGFVQQYIQGLAANILTAVVTCIFMIPLISIMCSKKAFYIRSCG</sequence>
<protein>
    <submittedName>
        <fullName evidence="9">Cation:proton antiporter</fullName>
    </submittedName>
</protein>
<dbReference type="GO" id="GO:0016020">
    <property type="term" value="C:membrane"/>
    <property type="evidence" value="ECO:0007669"/>
    <property type="project" value="UniProtKB-SubCell"/>
</dbReference>
<comment type="similarity">
    <text evidence="2">Belongs to the monovalent cation:proton antiporter 2 (CPA2) transporter (TC 2.A.37) family.</text>
</comment>
<evidence type="ECO:0000259" key="8">
    <source>
        <dbReference type="Pfam" id="PF00999"/>
    </source>
</evidence>
<evidence type="ECO:0000313" key="10">
    <source>
        <dbReference type="Proteomes" id="UP001065549"/>
    </source>
</evidence>
<feature type="transmembrane region" description="Helical" evidence="7">
    <location>
        <begin position="6"/>
        <end position="25"/>
    </location>
</feature>
<dbReference type="EMBL" id="JAOSHN010000003">
    <property type="protein sequence ID" value="MCU7378188.1"/>
    <property type="molecule type" value="Genomic_DNA"/>
</dbReference>
<name>A0A9J6QRX3_9FIRM</name>
<gene>
    <name evidence="9" type="ORF">OBO34_07450</name>
</gene>
<dbReference type="GO" id="GO:0015297">
    <property type="term" value="F:antiporter activity"/>
    <property type="evidence" value="ECO:0007669"/>
    <property type="project" value="InterPro"/>
</dbReference>
<dbReference type="RefSeq" id="WP_269478476.1">
    <property type="nucleotide sequence ID" value="NZ_JAOSHN010000003.1"/>
</dbReference>
<feature type="transmembrane region" description="Helical" evidence="7">
    <location>
        <begin position="61"/>
        <end position="78"/>
    </location>
</feature>
<keyword evidence="10" id="KW-1185">Reference proteome</keyword>